<sequence length="624" mass="68915">MMESPRQHADFLGEDFSQNMEETPSLLVHTHRVLPGTSPAAESFKSAASDSPIVVASYLSPRFLEHANTEKEPSPQRPLMSLAAGIVKDHVSTTLSKAATVGSDAASPSSKEEDLSEGVNVSVSFPSRPRERPAALPGKDRKKNKNNGTAVSLSGGDMRPTLKRLSTIEEEDGLDSGSDKHECTADERNYRTDKDCRVPETGTAKLRQKQRGDGGKKSSNSELPMLKSQQENSAVRESFRFYWQCALENFGVTNMGMMLKADACEQGFASKDAQGVVDLILQHCVPCLLDDSRGVTVTNDSSSEAACSVNKECTVAATPSETLQKKQIQTILPRDNLDSSGGRFNEGSLGLATNSYLVNKNSACRLRKNSNDLSDIMQFQLSSTPRPPVQIAFVIPLKNDRLTTETCEYQTSNNVVPRFQSILELGAGIGRLTSMLQKVGRQIVAVDFVEDYVTENKKANGDPCKRPLDIFVVADATTVTFPVCSAEGLTSPRSFDLLVINWLLMYLTDEEVMGLLRKLLSVWSRRGSFLFIRESCTEPSDKGSQNRSWAVNGNPTLYRKPEQYTTWIHDVAHECGKEDLRTVNIRQEKVGVQIKVLVSAEPMTLYQREHGTDSQRCWLVRIMN</sequence>
<evidence type="ECO:0000256" key="9">
    <source>
        <dbReference type="ARBA" id="ARBA00047841"/>
    </source>
</evidence>
<dbReference type="RefSeq" id="XP_067920716.1">
    <property type="nucleotide sequence ID" value="XM_068067309.1"/>
</dbReference>
<dbReference type="GO" id="GO:0032259">
    <property type="term" value="P:methylation"/>
    <property type="evidence" value="ECO:0007669"/>
    <property type="project" value="UniProtKB-KW"/>
</dbReference>
<comment type="catalytic activity">
    <reaction evidence="8">
        <text>N,N-dimethylethanolamine phosphate + S-adenosyl-L-methionine = phosphocholine + S-adenosyl-L-homocysteine + H(+)</text>
        <dbReference type="Rhea" id="RHEA:25325"/>
        <dbReference type="ChEBI" id="CHEBI:15378"/>
        <dbReference type="ChEBI" id="CHEBI:57856"/>
        <dbReference type="ChEBI" id="CHEBI:58641"/>
        <dbReference type="ChEBI" id="CHEBI:59789"/>
        <dbReference type="ChEBI" id="CHEBI:295975"/>
        <dbReference type="EC" id="2.1.1.103"/>
    </reaction>
    <physiologicalReaction direction="left-to-right" evidence="8">
        <dbReference type="Rhea" id="RHEA:25326"/>
    </physiologicalReaction>
</comment>
<evidence type="ECO:0000256" key="2">
    <source>
        <dbReference type="ARBA" id="ARBA00005189"/>
    </source>
</evidence>
<feature type="compositionally biased region" description="Polar residues" evidence="10">
    <location>
        <begin position="217"/>
        <end position="229"/>
    </location>
</feature>
<keyword evidence="12" id="KW-1185">Reference proteome</keyword>
<evidence type="ECO:0000256" key="10">
    <source>
        <dbReference type="SAM" id="MobiDB-lite"/>
    </source>
</evidence>
<organism evidence="11 12">
    <name type="scientific">Cystoisospora suis</name>
    <dbReference type="NCBI Taxonomy" id="483139"/>
    <lineage>
        <taxon>Eukaryota</taxon>
        <taxon>Sar</taxon>
        <taxon>Alveolata</taxon>
        <taxon>Apicomplexa</taxon>
        <taxon>Conoidasida</taxon>
        <taxon>Coccidia</taxon>
        <taxon>Eucoccidiorida</taxon>
        <taxon>Eimeriorina</taxon>
        <taxon>Sarcocystidae</taxon>
        <taxon>Cystoisospora</taxon>
    </lineage>
</organism>
<dbReference type="PANTHER" id="PTHR44307:SF2">
    <property type="entry name" value="PHOSPHOETHANOLAMINE METHYLTRANSFERASE ISOFORM X1"/>
    <property type="match status" value="1"/>
</dbReference>
<comment type="pathway">
    <text evidence="1">Phospholipid metabolism; phosphatidylcholine biosynthesis.</text>
</comment>
<dbReference type="InterPro" id="IPR029063">
    <property type="entry name" value="SAM-dependent_MTases_sf"/>
</dbReference>
<dbReference type="EC" id="2.1.1.103" evidence="7"/>
<name>A0A2C6KRL0_9APIC</name>
<dbReference type="OrthoDB" id="329369at2759"/>
<evidence type="ECO:0000256" key="3">
    <source>
        <dbReference type="ARBA" id="ARBA00009059"/>
    </source>
</evidence>
<keyword evidence="4 11" id="KW-0489">Methyltransferase</keyword>
<dbReference type="PANTHER" id="PTHR44307">
    <property type="entry name" value="PHOSPHOETHANOLAMINE METHYLTRANSFERASE"/>
    <property type="match status" value="1"/>
</dbReference>
<dbReference type="GeneID" id="94430520"/>
<evidence type="ECO:0000256" key="6">
    <source>
        <dbReference type="ARBA" id="ARBA00022691"/>
    </source>
</evidence>
<dbReference type="SUPFAM" id="SSF53335">
    <property type="entry name" value="S-adenosyl-L-methionine-dependent methyltransferases"/>
    <property type="match status" value="1"/>
</dbReference>
<dbReference type="CDD" id="cd02440">
    <property type="entry name" value="AdoMet_MTases"/>
    <property type="match status" value="1"/>
</dbReference>
<dbReference type="VEuPathDB" id="ToxoDB:CSUI_007159"/>
<dbReference type="Proteomes" id="UP000221165">
    <property type="component" value="Unassembled WGS sequence"/>
</dbReference>
<evidence type="ECO:0000256" key="8">
    <source>
        <dbReference type="ARBA" id="ARBA00047619"/>
    </source>
</evidence>
<comment type="caution">
    <text evidence="11">The sequence shown here is derived from an EMBL/GenBank/DDBJ whole genome shotgun (WGS) entry which is preliminary data.</text>
</comment>
<dbReference type="Gene3D" id="3.40.50.150">
    <property type="entry name" value="Vaccinia Virus protein VP39"/>
    <property type="match status" value="1"/>
</dbReference>
<dbReference type="EMBL" id="MIGC01003717">
    <property type="protein sequence ID" value="PHJ19014.1"/>
    <property type="molecule type" value="Genomic_DNA"/>
</dbReference>
<keyword evidence="6" id="KW-0949">S-adenosyl-L-methionine</keyword>
<gene>
    <name evidence="11" type="ORF">CSUI_007159</name>
</gene>
<reference evidence="11 12" key="1">
    <citation type="journal article" date="2017" name="Int. J. Parasitol.">
        <title>The genome of the protozoan parasite Cystoisospora suis and a reverse vaccinology approach to identify vaccine candidates.</title>
        <authorList>
            <person name="Palmieri N."/>
            <person name="Shrestha A."/>
            <person name="Ruttkowski B."/>
            <person name="Beck T."/>
            <person name="Vogl C."/>
            <person name="Tomley F."/>
            <person name="Blake D.P."/>
            <person name="Joachim A."/>
        </authorList>
    </citation>
    <scope>NUCLEOTIDE SEQUENCE [LARGE SCALE GENOMIC DNA]</scope>
    <source>
        <strain evidence="11 12">Wien I</strain>
    </source>
</reference>
<comment type="pathway">
    <text evidence="2">Lipid metabolism.</text>
</comment>
<dbReference type="AlphaFoldDB" id="A0A2C6KRL0"/>
<protein>
    <recommendedName>
        <fullName evidence="7">phosphoethanolamine N-methyltransferase</fullName>
        <ecNumber evidence="7">2.1.1.103</ecNumber>
    </recommendedName>
</protein>
<accession>A0A2C6KRL0</accession>
<evidence type="ECO:0000256" key="7">
    <source>
        <dbReference type="ARBA" id="ARBA00035674"/>
    </source>
</evidence>
<dbReference type="Pfam" id="PF05891">
    <property type="entry name" value="Methyltransf_PK"/>
    <property type="match status" value="1"/>
</dbReference>
<comment type="catalytic activity">
    <reaction evidence="9">
        <text>N-methylethanolamine phosphate + S-adenosyl-L-methionine = N,N-dimethylethanolamine phosphate + S-adenosyl-L-homocysteine + H(+)</text>
        <dbReference type="Rhea" id="RHEA:25321"/>
        <dbReference type="ChEBI" id="CHEBI:15378"/>
        <dbReference type="ChEBI" id="CHEBI:57781"/>
        <dbReference type="ChEBI" id="CHEBI:57856"/>
        <dbReference type="ChEBI" id="CHEBI:58641"/>
        <dbReference type="ChEBI" id="CHEBI:59789"/>
        <dbReference type="EC" id="2.1.1.103"/>
    </reaction>
    <physiologicalReaction direction="left-to-right" evidence="9">
        <dbReference type="Rhea" id="RHEA:25322"/>
    </physiologicalReaction>
</comment>
<keyword evidence="5 11" id="KW-0808">Transferase</keyword>
<comment type="similarity">
    <text evidence="3">Belongs to the methyltransferase superfamily. NTM1 family.</text>
</comment>
<dbReference type="InterPro" id="IPR008576">
    <property type="entry name" value="MeTrfase_NTM1"/>
</dbReference>
<proteinExistence type="inferred from homology"/>
<evidence type="ECO:0000256" key="5">
    <source>
        <dbReference type="ARBA" id="ARBA00022679"/>
    </source>
</evidence>
<evidence type="ECO:0000256" key="4">
    <source>
        <dbReference type="ARBA" id="ARBA00022603"/>
    </source>
</evidence>
<evidence type="ECO:0000313" key="11">
    <source>
        <dbReference type="EMBL" id="PHJ19014.1"/>
    </source>
</evidence>
<feature type="region of interest" description="Disordered" evidence="10">
    <location>
        <begin position="99"/>
        <end position="162"/>
    </location>
</feature>
<dbReference type="GO" id="GO:0008276">
    <property type="term" value="F:protein methyltransferase activity"/>
    <property type="evidence" value="ECO:0007669"/>
    <property type="project" value="UniProtKB-ARBA"/>
</dbReference>
<feature type="region of interest" description="Disordered" evidence="10">
    <location>
        <begin position="194"/>
        <end position="229"/>
    </location>
</feature>
<evidence type="ECO:0000313" key="12">
    <source>
        <dbReference type="Proteomes" id="UP000221165"/>
    </source>
</evidence>
<evidence type="ECO:0000256" key="1">
    <source>
        <dbReference type="ARBA" id="ARBA00004969"/>
    </source>
</evidence>
<dbReference type="GO" id="GO:0000234">
    <property type="term" value="F:phosphoethanolamine N-methyltransferase activity"/>
    <property type="evidence" value="ECO:0007669"/>
    <property type="project" value="UniProtKB-EC"/>
</dbReference>